<dbReference type="SUPFAM" id="SSF88697">
    <property type="entry name" value="PUA domain-like"/>
    <property type="match status" value="1"/>
</dbReference>
<dbReference type="Gramene" id="OIV92385">
    <property type="protein sequence ID" value="OIV92385"/>
    <property type="gene ID" value="TanjilG_09983"/>
</dbReference>
<keyword evidence="5" id="KW-1185">Reference proteome</keyword>
<dbReference type="AlphaFoldDB" id="A0A1J7GDC7"/>
<dbReference type="STRING" id="3871.A0A1J7GDC7"/>
<organism evidence="4 5">
    <name type="scientific">Lupinus angustifolius</name>
    <name type="common">Narrow-leaved blue lupine</name>
    <dbReference type="NCBI Taxonomy" id="3871"/>
    <lineage>
        <taxon>Eukaryota</taxon>
        <taxon>Viridiplantae</taxon>
        <taxon>Streptophyta</taxon>
        <taxon>Embryophyta</taxon>
        <taxon>Tracheophyta</taxon>
        <taxon>Spermatophyta</taxon>
        <taxon>Magnoliopsida</taxon>
        <taxon>eudicotyledons</taxon>
        <taxon>Gunneridae</taxon>
        <taxon>Pentapetalae</taxon>
        <taxon>rosids</taxon>
        <taxon>fabids</taxon>
        <taxon>Fabales</taxon>
        <taxon>Fabaceae</taxon>
        <taxon>Papilionoideae</taxon>
        <taxon>50 kb inversion clade</taxon>
        <taxon>genistoids sensu lato</taxon>
        <taxon>core genistoids</taxon>
        <taxon>Genisteae</taxon>
        <taxon>Lupinus</taxon>
    </lineage>
</organism>
<sequence length="148" mass="17059">MGEEKKVEQKYFLLKTEPSEWSWEDQESNEGISKWDGVKNKQAQKYMKSMSLNDLCFFYHSGPKARRIVGVVTVIKEWYYEEGKEGAVDVKAIGEMRKPVDLKEMKIINGFILLKQPRLSVVPVTKNIWQQICDMGGGYEGDGSNEEE</sequence>
<dbReference type="InterPro" id="IPR002740">
    <property type="entry name" value="EVE_domain"/>
</dbReference>
<proteinExistence type="predicted"/>
<dbReference type="OrthoDB" id="41445at2759"/>
<dbReference type="CDD" id="cd21133">
    <property type="entry name" value="EVE"/>
    <property type="match status" value="1"/>
</dbReference>
<accession>A0A1J7GDC7</accession>
<dbReference type="GO" id="GO:0005634">
    <property type="term" value="C:nucleus"/>
    <property type="evidence" value="ECO:0007669"/>
    <property type="project" value="UniProtKB-SubCell"/>
</dbReference>
<dbReference type="EMBL" id="CM007379">
    <property type="protein sequence ID" value="OIV92385.1"/>
    <property type="molecule type" value="Genomic_DNA"/>
</dbReference>
<dbReference type="PANTHER" id="PTHR14087:SF8">
    <property type="entry name" value="OS03G0676100 PROTEIN"/>
    <property type="match status" value="1"/>
</dbReference>
<reference evidence="4 5" key="1">
    <citation type="journal article" date="2017" name="Plant Biotechnol. J.">
        <title>A comprehensive draft genome sequence for lupin (Lupinus angustifolius), an emerging health food: insights into plant-microbe interactions and legume evolution.</title>
        <authorList>
            <person name="Hane J.K."/>
            <person name="Ming Y."/>
            <person name="Kamphuis L.G."/>
            <person name="Nelson M.N."/>
            <person name="Garg G."/>
            <person name="Atkins C.A."/>
            <person name="Bayer P.E."/>
            <person name="Bravo A."/>
            <person name="Bringans S."/>
            <person name="Cannon S."/>
            <person name="Edwards D."/>
            <person name="Foley R."/>
            <person name="Gao L.L."/>
            <person name="Harrison M.J."/>
            <person name="Huang W."/>
            <person name="Hurgobin B."/>
            <person name="Li S."/>
            <person name="Liu C.W."/>
            <person name="McGrath A."/>
            <person name="Morahan G."/>
            <person name="Murray J."/>
            <person name="Weller J."/>
            <person name="Jian J."/>
            <person name="Singh K.B."/>
        </authorList>
    </citation>
    <scope>NUCLEOTIDE SEQUENCE [LARGE SCALE GENOMIC DNA]</scope>
    <source>
        <strain evidence="5">cv. Tanjil</strain>
        <tissue evidence="4">Whole plant</tissue>
    </source>
</reference>
<dbReference type="InterPro" id="IPR052181">
    <property type="entry name" value="5hmC_binding"/>
</dbReference>
<evidence type="ECO:0000256" key="1">
    <source>
        <dbReference type="ARBA" id="ARBA00004123"/>
    </source>
</evidence>
<evidence type="ECO:0000259" key="3">
    <source>
        <dbReference type="Pfam" id="PF01878"/>
    </source>
</evidence>
<protein>
    <recommendedName>
        <fullName evidence="3">EVE domain-containing protein</fullName>
    </recommendedName>
</protein>
<dbReference type="KEGG" id="lang:109334236"/>
<dbReference type="OMA" id="EPSEWSW"/>
<dbReference type="InterPro" id="IPR015947">
    <property type="entry name" value="PUA-like_sf"/>
</dbReference>
<comment type="subcellular location">
    <subcellularLocation>
        <location evidence="1">Nucleus</location>
    </subcellularLocation>
</comment>
<dbReference type="Gene3D" id="3.10.590.10">
    <property type="entry name" value="ph1033 like domains"/>
    <property type="match status" value="1"/>
</dbReference>
<evidence type="ECO:0000256" key="2">
    <source>
        <dbReference type="ARBA" id="ARBA00023242"/>
    </source>
</evidence>
<keyword evidence="2" id="KW-0539">Nucleus</keyword>
<dbReference type="Proteomes" id="UP000188354">
    <property type="component" value="Chromosome LG19"/>
</dbReference>
<dbReference type="Pfam" id="PF01878">
    <property type="entry name" value="EVE"/>
    <property type="match status" value="1"/>
</dbReference>
<evidence type="ECO:0000313" key="5">
    <source>
        <dbReference type="Proteomes" id="UP000188354"/>
    </source>
</evidence>
<gene>
    <name evidence="4" type="ORF">TanjilG_09983</name>
</gene>
<feature type="domain" description="EVE" evidence="3">
    <location>
        <begin position="10"/>
        <end position="135"/>
    </location>
</feature>
<name>A0A1J7GDC7_LUPAN</name>
<evidence type="ECO:0000313" key="4">
    <source>
        <dbReference type="EMBL" id="OIV92385.1"/>
    </source>
</evidence>
<dbReference type="PANTHER" id="PTHR14087">
    <property type="entry name" value="THYMOCYTE NUCLEAR PROTEIN 1"/>
    <property type="match status" value="1"/>
</dbReference>
<dbReference type="InterPro" id="IPR047197">
    <property type="entry name" value="THYN1-like_EVE"/>
</dbReference>